<feature type="transmembrane region" description="Helical" evidence="1">
    <location>
        <begin position="21"/>
        <end position="45"/>
    </location>
</feature>
<feature type="non-terminal residue" evidence="2">
    <location>
        <position position="96"/>
    </location>
</feature>
<gene>
    <name evidence="2" type="ORF">S01H4_51015</name>
</gene>
<accession>X1CIH8</accession>
<dbReference type="AlphaFoldDB" id="X1CIH8"/>
<keyword evidence="1" id="KW-1133">Transmembrane helix</keyword>
<evidence type="ECO:0000256" key="1">
    <source>
        <dbReference type="SAM" id="Phobius"/>
    </source>
</evidence>
<reference evidence="2" key="1">
    <citation type="journal article" date="2014" name="Front. Microbiol.">
        <title>High frequency of phylogenetically diverse reductive dehalogenase-homologous genes in deep subseafloor sedimentary metagenomes.</title>
        <authorList>
            <person name="Kawai M."/>
            <person name="Futagami T."/>
            <person name="Toyoda A."/>
            <person name="Takaki Y."/>
            <person name="Nishi S."/>
            <person name="Hori S."/>
            <person name="Arai W."/>
            <person name="Tsubouchi T."/>
            <person name="Morono Y."/>
            <person name="Uchiyama I."/>
            <person name="Ito T."/>
            <person name="Fujiyama A."/>
            <person name="Inagaki F."/>
            <person name="Takami H."/>
        </authorList>
    </citation>
    <scope>NUCLEOTIDE SEQUENCE</scope>
    <source>
        <strain evidence="2">Expedition CK06-06</strain>
    </source>
</reference>
<comment type="caution">
    <text evidence="2">The sequence shown here is derived from an EMBL/GenBank/DDBJ whole genome shotgun (WGS) entry which is preliminary data.</text>
</comment>
<name>X1CIH8_9ZZZZ</name>
<sequence>MEAKEDQSTRESTNKSSSLKPVILIQVFVVTIIIITVVFTYLGAFPFDSDLGIYRVLPGDILIDFIWLYVFSIILGLALYFISPMLSSFMLRIHRT</sequence>
<proteinExistence type="predicted"/>
<evidence type="ECO:0000313" key="2">
    <source>
        <dbReference type="EMBL" id="GAG96033.1"/>
    </source>
</evidence>
<protein>
    <submittedName>
        <fullName evidence="2">Uncharacterized protein</fullName>
    </submittedName>
</protein>
<dbReference type="EMBL" id="BART01029012">
    <property type="protein sequence ID" value="GAG96033.1"/>
    <property type="molecule type" value="Genomic_DNA"/>
</dbReference>
<feature type="transmembrane region" description="Helical" evidence="1">
    <location>
        <begin position="65"/>
        <end position="86"/>
    </location>
</feature>
<keyword evidence="1" id="KW-0812">Transmembrane</keyword>
<organism evidence="2">
    <name type="scientific">marine sediment metagenome</name>
    <dbReference type="NCBI Taxonomy" id="412755"/>
    <lineage>
        <taxon>unclassified sequences</taxon>
        <taxon>metagenomes</taxon>
        <taxon>ecological metagenomes</taxon>
    </lineage>
</organism>
<keyword evidence="1" id="KW-0472">Membrane</keyword>